<dbReference type="EMBL" id="PYSW02000082">
    <property type="protein sequence ID" value="KAG2370742.1"/>
    <property type="molecule type" value="Genomic_DNA"/>
</dbReference>
<dbReference type="GeneID" id="68106718"/>
<evidence type="ECO:0000313" key="2">
    <source>
        <dbReference type="EMBL" id="KAG2370742.1"/>
    </source>
</evidence>
<name>A0AA88G8U6_NAELO</name>
<feature type="compositionally biased region" description="Basic and acidic residues" evidence="1">
    <location>
        <begin position="120"/>
        <end position="134"/>
    </location>
</feature>
<keyword evidence="3" id="KW-1185">Reference proteome</keyword>
<feature type="region of interest" description="Disordered" evidence="1">
    <location>
        <begin position="43"/>
        <end position="169"/>
    </location>
</feature>
<protein>
    <submittedName>
        <fullName evidence="2">Uncharacterized protein</fullName>
    </submittedName>
</protein>
<feature type="compositionally biased region" description="Polar residues" evidence="1">
    <location>
        <begin position="96"/>
        <end position="118"/>
    </location>
</feature>
<proteinExistence type="predicted"/>
<evidence type="ECO:0000256" key="1">
    <source>
        <dbReference type="SAM" id="MobiDB-lite"/>
    </source>
</evidence>
<reference evidence="2 3" key="1">
    <citation type="journal article" date="2018" name="BMC Genomics">
        <title>The genome of Naegleria lovaniensis, the basis for a comparative approach to unravel pathogenicity factors of the human pathogenic amoeba N. fowleri.</title>
        <authorList>
            <person name="Liechti N."/>
            <person name="Schurch N."/>
            <person name="Bruggmann R."/>
            <person name="Wittwer M."/>
        </authorList>
    </citation>
    <scope>NUCLEOTIDE SEQUENCE [LARGE SCALE GENOMIC DNA]</scope>
    <source>
        <strain evidence="2 3">ATCC 30569</strain>
    </source>
</reference>
<evidence type="ECO:0000313" key="3">
    <source>
        <dbReference type="Proteomes" id="UP000816034"/>
    </source>
</evidence>
<dbReference type="AlphaFoldDB" id="A0AA88G8U6"/>
<accession>A0AA88G8U6</accession>
<dbReference type="RefSeq" id="XP_044541606.1">
    <property type="nucleotide sequence ID" value="XM_044690233.1"/>
</dbReference>
<organism evidence="2 3">
    <name type="scientific">Naegleria lovaniensis</name>
    <name type="common">Amoeba</name>
    <dbReference type="NCBI Taxonomy" id="51637"/>
    <lineage>
        <taxon>Eukaryota</taxon>
        <taxon>Discoba</taxon>
        <taxon>Heterolobosea</taxon>
        <taxon>Tetramitia</taxon>
        <taxon>Eutetramitia</taxon>
        <taxon>Vahlkampfiidae</taxon>
        <taxon>Naegleria</taxon>
    </lineage>
</organism>
<gene>
    <name evidence="2" type="ORF">C9374_014265</name>
</gene>
<dbReference type="Proteomes" id="UP000816034">
    <property type="component" value="Unassembled WGS sequence"/>
</dbReference>
<sequence>MKALLLNRLLRNKANRLHKRKIFRNTPLSSSCANASIRNFATTTMTSEMGRGGSRSDSGHERAPSTKNEHKHPQQHEQANLERRQALAKKFKQIRRSMTPQPSTKQQGATSSIETAPSKNEYDYEHHHEHHDPLSHPNLDPSMTEAPQWDSPVMDEIPSPPTHSLTMEKDWSFPGYFTQDESY</sequence>
<feature type="compositionally biased region" description="Basic and acidic residues" evidence="1">
    <location>
        <begin position="57"/>
        <end position="85"/>
    </location>
</feature>
<comment type="caution">
    <text evidence="2">The sequence shown here is derived from an EMBL/GenBank/DDBJ whole genome shotgun (WGS) entry which is preliminary data.</text>
</comment>
<feature type="compositionally biased region" description="Basic residues" evidence="1">
    <location>
        <begin position="86"/>
        <end position="95"/>
    </location>
</feature>